<dbReference type="Pfam" id="PF00652">
    <property type="entry name" value="Ricin_B_lectin"/>
    <property type="match status" value="1"/>
</dbReference>
<dbReference type="EMBL" id="JBHSPA010000010">
    <property type="protein sequence ID" value="MFC5823551.1"/>
    <property type="molecule type" value="Genomic_DNA"/>
</dbReference>
<reference evidence="4" key="1">
    <citation type="journal article" date="2019" name="Int. J. Syst. Evol. Microbiol.">
        <title>The Global Catalogue of Microorganisms (GCM) 10K type strain sequencing project: providing services to taxonomists for standard genome sequencing and annotation.</title>
        <authorList>
            <consortium name="The Broad Institute Genomics Platform"/>
            <consortium name="The Broad Institute Genome Sequencing Center for Infectious Disease"/>
            <person name="Wu L."/>
            <person name="Ma J."/>
        </authorList>
    </citation>
    <scope>NUCLEOTIDE SEQUENCE [LARGE SCALE GENOMIC DNA]</scope>
    <source>
        <strain evidence="4">CCUG 53903</strain>
    </source>
</reference>
<name>A0ABW1CFN0_9ACTN</name>
<evidence type="ECO:0000313" key="4">
    <source>
        <dbReference type="Proteomes" id="UP001596058"/>
    </source>
</evidence>
<dbReference type="SUPFAM" id="SSF50370">
    <property type="entry name" value="Ricin B-like lectins"/>
    <property type="match status" value="1"/>
</dbReference>
<evidence type="ECO:0000313" key="3">
    <source>
        <dbReference type="EMBL" id="MFC5823551.1"/>
    </source>
</evidence>
<keyword evidence="4" id="KW-1185">Reference proteome</keyword>
<proteinExistence type="predicted"/>
<accession>A0ABW1CFN0</accession>
<feature type="region of interest" description="Disordered" evidence="1">
    <location>
        <begin position="1"/>
        <end position="22"/>
    </location>
</feature>
<dbReference type="InterPro" id="IPR035992">
    <property type="entry name" value="Ricin_B-like_lectins"/>
</dbReference>
<dbReference type="Proteomes" id="UP001596058">
    <property type="component" value="Unassembled WGS sequence"/>
</dbReference>
<comment type="caution">
    <text evidence="3">The sequence shown here is derived from an EMBL/GenBank/DDBJ whole genome shotgun (WGS) entry which is preliminary data.</text>
</comment>
<dbReference type="Gene3D" id="2.80.10.50">
    <property type="match status" value="1"/>
</dbReference>
<evidence type="ECO:0000259" key="2">
    <source>
        <dbReference type="Pfam" id="PF00652"/>
    </source>
</evidence>
<dbReference type="CDD" id="cd00161">
    <property type="entry name" value="beta-trefoil_Ricin-like"/>
    <property type="match status" value="1"/>
</dbReference>
<organism evidence="3 4">
    <name type="scientific">Nonomuraea insulae</name>
    <dbReference type="NCBI Taxonomy" id="1616787"/>
    <lineage>
        <taxon>Bacteria</taxon>
        <taxon>Bacillati</taxon>
        <taxon>Actinomycetota</taxon>
        <taxon>Actinomycetes</taxon>
        <taxon>Streptosporangiales</taxon>
        <taxon>Streptosporangiaceae</taxon>
        <taxon>Nonomuraea</taxon>
    </lineage>
</organism>
<dbReference type="RefSeq" id="WP_379513087.1">
    <property type="nucleotide sequence ID" value="NZ_JBHSPA010000010.1"/>
</dbReference>
<feature type="domain" description="Ricin B lectin" evidence="2">
    <location>
        <begin position="17"/>
        <end position="80"/>
    </location>
</feature>
<dbReference type="PROSITE" id="PS50231">
    <property type="entry name" value="RICIN_B_LECTIN"/>
    <property type="match status" value="1"/>
</dbReference>
<protein>
    <submittedName>
        <fullName evidence="3">RICIN domain-containing protein</fullName>
    </submittedName>
</protein>
<evidence type="ECO:0000256" key="1">
    <source>
        <dbReference type="SAM" id="MobiDB-lite"/>
    </source>
</evidence>
<dbReference type="InterPro" id="IPR000772">
    <property type="entry name" value="Ricin_B_lectin"/>
</dbReference>
<sequence length="83" mass="8899">MFCALPAPPASDDQRSPQPTAQVQLRDCNGTGAQGWTYDSGTGQIVNPYANKRLDATDVSFANGARPQIWDCGGGADQRWTRA</sequence>
<gene>
    <name evidence="3" type="ORF">ACFPZ3_06795</name>
</gene>